<comment type="similarity">
    <text evidence="6">Belongs to the globin family.</text>
</comment>
<dbReference type="InterPro" id="IPR050532">
    <property type="entry name" value="Globin-like_OT"/>
</dbReference>
<dbReference type="PANTHER" id="PTHR46458">
    <property type="entry name" value="BLR2807 PROTEIN"/>
    <property type="match status" value="1"/>
</dbReference>
<dbReference type="CDD" id="cd01040">
    <property type="entry name" value="Mb-like"/>
    <property type="match status" value="1"/>
</dbReference>
<dbReference type="InterPro" id="IPR000971">
    <property type="entry name" value="Globin"/>
</dbReference>
<dbReference type="GO" id="GO:0046872">
    <property type="term" value="F:metal ion binding"/>
    <property type="evidence" value="ECO:0007669"/>
    <property type="project" value="UniProtKB-KW"/>
</dbReference>
<keyword evidence="3 6" id="KW-0561">Oxygen transport</keyword>
<keyword evidence="9" id="KW-1185">Reference proteome</keyword>
<feature type="domain" description="Globin" evidence="7">
    <location>
        <begin position="18"/>
        <end position="157"/>
    </location>
</feature>
<dbReference type="Pfam" id="PF00042">
    <property type="entry name" value="Globin"/>
    <property type="match status" value="1"/>
</dbReference>
<dbReference type="Gene3D" id="1.10.490.10">
    <property type="entry name" value="Globins"/>
    <property type="match status" value="1"/>
</dbReference>
<dbReference type="GO" id="GO:0020037">
    <property type="term" value="F:heme binding"/>
    <property type="evidence" value="ECO:0007669"/>
    <property type="project" value="InterPro"/>
</dbReference>
<name>A0A8W8HVP0_MAGGI</name>
<keyword evidence="5" id="KW-0408">Iron</keyword>
<evidence type="ECO:0000256" key="4">
    <source>
        <dbReference type="ARBA" id="ARBA00022723"/>
    </source>
</evidence>
<evidence type="ECO:0000256" key="3">
    <source>
        <dbReference type="ARBA" id="ARBA00022621"/>
    </source>
</evidence>
<proteinExistence type="inferred from homology"/>
<protein>
    <submittedName>
        <fullName evidence="8">GLOBIN domain-containing protein</fullName>
    </submittedName>
</protein>
<dbReference type="AlphaFoldDB" id="A0A8W8HVP0"/>
<dbReference type="GO" id="GO:0005344">
    <property type="term" value="F:oxygen carrier activity"/>
    <property type="evidence" value="ECO:0007669"/>
    <property type="project" value="UniProtKB-KW"/>
</dbReference>
<dbReference type="InterPro" id="IPR044399">
    <property type="entry name" value="Mb-like_M"/>
</dbReference>
<dbReference type="PROSITE" id="PS01033">
    <property type="entry name" value="GLOBIN"/>
    <property type="match status" value="1"/>
</dbReference>
<accession>A0A8W8HVP0</accession>
<dbReference type="Proteomes" id="UP000005408">
    <property type="component" value="Unassembled WGS sequence"/>
</dbReference>
<dbReference type="InterPro" id="IPR009050">
    <property type="entry name" value="Globin-like_sf"/>
</dbReference>
<sequence>MGNTNTVADTKKDTLAAHLSTRQRLLVQDTLELMKDDLSDLGIIVFKRFFETEPSVKKVFPKIVKINDSNELELDMDMEVLSRHASNVMHSLGAAVESLDHSEFFNGIVENIGRSHGQRKIKPKMLEVLRDTYTKEVAAAWKKVYFYLCKHMRQGIQEYHAQDKQAIK</sequence>
<evidence type="ECO:0000259" key="7">
    <source>
        <dbReference type="PROSITE" id="PS01033"/>
    </source>
</evidence>
<evidence type="ECO:0000256" key="6">
    <source>
        <dbReference type="RuleBase" id="RU000356"/>
    </source>
</evidence>
<dbReference type="InterPro" id="IPR012292">
    <property type="entry name" value="Globin/Proto"/>
</dbReference>
<evidence type="ECO:0000256" key="5">
    <source>
        <dbReference type="ARBA" id="ARBA00023004"/>
    </source>
</evidence>
<keyword evidence="1 6" id="KW-0813">Transport</keyword>
<dbReference type="PANTHER" id="PTHR46458:SF1">
    <property type="entry name" value="GEO09476P1"/>
    <property type="match status" value="1"/>
</dbReference>
<organism evidence="8 9">
    <name type="scientific">Magallana gigas</name>
    <name type="common">Pacific oyster</name>
    <name type="synonym">Crassostrea gigas</name>
    <dbReference type="NCBI Taxonomy" id="29159"/>
    <lineage>
        <taxon>Eukaryota</taxon>
        <taxon>Metazoa</taxon>
        <taxon>Spiralia</taxon>
        <taxon>Lophotrochozoa</taxon>
        <taxon>Mollusca</taxon>
        <taxon>Bivalvia</taxon>
        <taxon>Autobranchia</taxon>
        <taxon>Pteriomorphia</taxon>
        <taxon>Ostreida</taxon>
        <taxon>Ostreoidea</taxon>
        <taxon>Ostreidae</taxon>
        <taxon>Magallana</taxon>
    </lineage>
</organism>
<evidence type="ECO:0000313" key="9">
    <source>
        <dbReference type="Proteomes" id="UP000005408"/>
    </source>
</evidence>
<dbReference type="GO" id="GO:0019825">
    <property type="term" value="F:oxygen binding"/>
    <property type="evidence" value="ECO:0007669"/>
    <property type="project" value="InterPro"/>
</dbReference>
<keyword evidence="2 6" id="KW-0349">Heme</keyword>
<reference evidence="8" key="1">
    <citation type="submission" date="2022-08" db="UniProtKB">
        <authorList>
            <consortium name="EnsemblMetazoa"/>
        </authorList>
    </citation>
    <scope>IDENTIFICATION</scope>
    <source>
        <strain evidence="8">05x7-T-G4-1.051#20</strain>
    </source>
</reference>
<evidence type="ECO:0000256" key="1">
    <source>
        <dbReference type="ARBA" id="ARBA00022448"/>
    </source>
</evidence>
<dbReference type="EnsemblMetazoa" id="G11268.3">
    <property type="protein sequence ID" value="G11268.3:cds"/>
    <property type="gene ID" value="G11268"/>
</dbReference>
<evidence type="ECO:0000256" key="2">
    <source>
        <dbReference type="ARBA" id="ARBA00022617"/>
    </source>
</evidence>
<keyword evidence="4" id="KW-0479">Metal-binding</keyword>
<dbReference type="SUPFAM" id="SSF46458">
    <property type="entry name" value="Globin-like"/>
    <property type="match status" value="1"/>
</dbReference>
<evidence type="ECO:0000313" key="8">
    <source>
        <dbReference type="EnsemblMetazoa" id="G11268.3:cds"/>
    </source>
</evidence>